<accession>A0A9N9HXS9</accession>
<evidence type="ECO:0000313" key="2">
    <source>
        <dbReference type="EMBL" id="CAG8711479.1"/>
    </source>
</evidence>
<name>A0A9N9HXS9_9GLOM</name>
<feature type="region of interest" description="Disordered" evidence="1">
    <location>
        <begin position="120"/>
        <end position="149"/>
    </location>
</feature>
<dbReference type="AlphaFoldDB" id="A0A9N9HXS9"/>
<protein>
    <submittedName>
        <fullName evidence="2">8535_t:CDS:1</fullName>
    </submittedName>
</protein>
<proteinExistence type="predicted"/>
<dbReference type="OrthoDB" id="2423204at2759"/>
<feature type="compositionally biased region" description="Polar residues" evidence="1">
    <location>
        <begin position="120"/>
        <end position="130"/>
    </location>
</feature>
<sequence>MFNNNCISAYIHDFDSKSSDWNIIAFLDECTEKSYQLKISLYLTSLENILKNEQGKRKEKARFLYDRYKKSLSRAKTSVGAQGDRPDHKCAKDWETENISNKMKIGPSINISNSTFSGDHATINNEPFNVTGTNRGTKKGTKRNENWQEDNDKVPKRTKINYYFPACDQPEQTPEHKINLSNAFVSPAIKSKRQSTKSTNDDDDNNTEIEEFEFSLANFDVAYQSLDQSGSVKKTYTRNYVKKTDDFSDFDLAYLNFDPKNMWTLKSSGRVVEKAKKLFNNDEWNEIFSLNLKQVPKVDKNIIDLLKKYTLHDLSTLQQVIFENIFPDNVPYSTDLNYINLAYRSMYSLWKGEVNFTSAQKLEGWFEMNVWAHLVDPVFCGMEIELVRGEGQSLSSSYAIIALNLAQLKLGETGREQKEPKS</sequence>
<evidence type="ECO:0000256" key="1">
    <source>
        <dbReference type="SAM" id="MobiDB-lite"/>
    </source>
</evidence>
<dbReference type="EMBL" id="CAJVPQ010008960">
    <property type="protein sequence ID" value="CAG8711479.1"/>
    <property type="molecule type" value="Genomic_DNA"/>
</dbReference>
<organism evidence="2 3">
    <name type="scientific">Funneliformis caledonium</name>
    <dbReference type="NCBI Taxonomy" id="1117310"/>
    <lineage>
        <taxon>Eukaryota</taxon>
        <taxon>Fungi</taxon>
        <taxon>Fungi incertae sedis</taxon>
        <taxon>Mucoromycota</taxon>
        <taxon>Glomeromycotina</taxon>
        <taxon>Glomeromycetes</taxon>
        <taxon>Glomerales</taxon>
        <taxon>Glomeraceae</taxon>
        <taxon>Funneliformis</taxon>
    </lineage>
</organism>
<gene>
    <name evidence="2" type="ORF">FCALED_LOCUS13937</name>
</gene>
<evidence type="ECO:0000313" key="3">
    <source>
        <dbReference type="Proteomes" id="UP000789570"/>
    </source>
</evidence>
<dbReference type="Proteomes" id="UP000789570">
    <property type="component" value="Unassembled WGS sequence"/>
</dbReference>
<comment type="caution">
    <text evidence="2">The sequence shown here is derived from an EMBL/GenBank/DDBJ whole genome shotgun (WGS) entry which is preliminary data.</text>
</comment>
<keyword evidence="3" id="KW-1185">Reference proteome</keyword>
<reference evidence="2" key="1">
    <citation type="submission" date="2021-06" db="EMBL/GenBank/DDBJ databases">
        <authorList>
            <person name="Kallberg Y."/>
            <person name="Tangrot J."/>
            <person name="Rosling A."/>
        </authorList>
    </citation>
    <scope>NUCLEOTIDE SEQUENCE</scope>
    <source>
        <strain evidence="2">UK204</strain>
    </source>
</reference>